<gene>
    <name evidence="3" type="ORF">Cvel_12058</name>
</gene>
<dbReference type="PROSITE" id="PS51166">
    <property type="entry name" value="CBM20"/>
    <property type="match status" value="1"/>
</dbReference>
<dbReference type="PANTHER" id="PTHR15048:SF0">
    <property type="entry name" value="STARCH-BINDING DOMAIN-CONTAINING PROTEIN 1"/>
    <property type="match status" value="1"/>
</dbReference>
<dbReference type="Gene3D" id="2.60.40.10">
    <property type="entry name" value="Immunoglobulins"/>
    <property type="match status" value="1"/>
</dbReference>
<sequence>MSGFNVSFSLKCEATRPGDSLVLVGGPEEMGGWDAHRALVLTTDAASFPSWSTEVSLPSQKVGMQVEYKYVIRRGGGLVQWESFVHNRYMIMPESGTRKVTVDDGWFDAWNEGQGKMEATKSIEDPQSSSSSSSSSSSASTAASSSSSSSSSRAAPPVLPRGAETDEQPQAEAEPEEMPESLERSPTAPSTASPLPPKPIAEKEKEKETAESDRGTTVLASPDVEASATRASTADYLDDNDHDGPAIPSPQTATGTSSSAAAARLRRSAAAAASGPSPCLFPMALVCPPVAKSDGSSEPEEGFFKGQKRGGSPTVSVKGWRRFFFSAVFSGVCAYGIHFWLTRPEDVKAFLGASQRAAEEALQKGTELASNFKVGELQQVLPDSLKASVSSFVGDARSLATSVSGRAYEFAIVGADTVLDWGRAVSAYARARVCGDIYTD</sequence>
<dbReference type="VEuPathDB" id="CryptoDB:Cvel_12058"/>
<dbReference type="InterPro" id="IPR013783">
    <property type="entry name" value="Ig-like_fold"/>
</dbReference>
<dbReference type="SUPFAM" id="SSF49452">
    <property type="entry name" value="Starch-binding domain-like"/>
    <property type="match status" value="1"/>
</dbReference>
<dbReference type="SMART" id="SM01065">
    <property type="entry name" value="CBM_2"/>
    <property type="match status" value="1"/>
</dbReference>
<organism evidence="3">
    <name type="scientific">Chromera velia CCMP2878</name>
    <dbReference type="NCBI Taxonomy" id="1169474"/>
    <lineage>
        <taxon>Eukaryota</taxon>
        <taxon>Sar</taxon>
        <taxon>Alveolata</taxon>
        <taxon>Colpodellida</taxon>
        <taxon>Chromeraceae</taxon>
        <taxon>Chromera</taxon>
    </lineage>
</organism>
<dbReference type="InterPro" id="IPR002044">
    <property type="entry name" value="CBM20"/>
</dbReference>
<feature type="compositionally biased region" description="Low complexity" evidence="1">
    <location>
        <begin position="128"/>
        <end position="152"/>
    </location>
</feature>
<evidence type="ECO:0000256" key="1">
    <source>
        <dbReference type="SAM" id="MobiDB-lite"/>
    </source>
</evidence>
<feature type="region of interest" description="Disordered" evidence="1">
    <location>
        <begin position="118"/>
        <end position="261"/>
    </location>
</feature>
<name>A0A0G4I975_9ALVE</name>
<dbReference type="AlphaFoldDB" id="A0A0G4I975"/>
<dbReference type="GO" id="GO:2001070">
    <property type="term" value="F:starch binding"/>
    <property type="evidence" value="ECO:0007669"/>
    <property type="project" value="InterPro"/>
</dbReference>
<evidence type="ECO:0000259" key="2">
    <source>
        <dbReference type="PROSITE" id="PS51166"/>
    </source>
</evidence>
<feature type="domain" description="CBM20" evidence="2">
    <location>
        <begin position="1"/>
        <end position="112"/>
    </location>
</feature>
<evidence type="ECO:0000313" key="3">
    <source>
        <dbReference type="EMBL" id="CEM53551.1"/>
    </source>
</evidence>
<dbReference type="Pfam" id="PF00686">
    <property type="entry name" value="CBM_20"/>
    <property type="match status" value="1"/>
</dbReference>
<feature type="compositionally biased region" description="Basic and acidic residues" evidence="1">
    <location>
        <begin position="200"/>
        <end position="214"/>
    </location>
</feature>
<dbReference type="InterPro" id="IPR013784">
    <property type="entry name" value="Carb-bd-like_fold"/>
</dbReference>
<dbReference type="GO" id="GO:0016020">
    <property type="term" value="C:membrane"/>
    <property type="evidence" value="ECO:0007669"/>
    <property type="project" value="TreeGrafter"/>
</dbReference>
<protein>
    <recommendedName>
        <fullName evidence="2">CBM20 domain-containing protein</fullName>
    </recommendedName>
</protein>
<accession>A0A0G4I975</accession>
<proteinExistence type="predicted"/>
<reference evidence="3" key="1">
    <citation type="submission" date="2014-11" db="EMBL/GenBank/DDBJ databases">
        <authorList>
            <person name="Otto D Thomas"/>
            <person name="Naeem Raeece"/>
        </authorList>
    </citation>
    <scope>NUCLEOTIDE SEQUENCE</scope>
</reference>
<dbReference type="EMBL" id="CDMZ01005705">
    <property type="protein sequence ID" value="CEM53551.1"/>
    <property type="molecule type" value="Genomic_DNA"/>
</dbReference>
<feature type="compositionally biased region" description="Acidic residues" evidence="1">
    <location>
        <begin position="165"/>
        <end position="180"/>
    </location>
</feature>
<dbReference type="CDD" id="cd05467">
    <property type="entry name" value="CBM20"/>
    <property type="match status" value="1"/>
</dbReference>
<dbReference type="PANTHER" id="PTHR15048">
    <property type="entry name" value="STARCH-BINDING DOMAIN-CONTAINING PROTEIN 1"/>
    <property type="match status" value="1"/>
</dbReference>